<name>A0A9D2BYV4_9FIRM</name>
<dbReference type="Proteomes" id="UP000823868">
    <property type="component" value="Unassembled WGS sequence"/>
</dbReference>
<protein>
    <submittedName>
        <fullName evidence="1">Uncharacterized protein</fullName>
    </submittedName>
</protein>
<evidence type="ECO:0000313" key="1">
    <source>
        <dbReference type="EMBL" id="HIY21677.1"/>
    </source>
</evidence>
<evidence type="ECO:0000313" key="2">
    <source>
        <dbReference type="Proteomes" id="UP000823868"/>
    </source>
</evidence>
<reference evidence="1" key="1">
    <citation type="journal article" date="2021" name="PeerJ">
        <title>Extensive microbial diversity within the chicken gut microbiome revealed by metagenomics and culture.</title>
        <authorList>
            <person name="Gilroy R."/>
            <person name="Ravi A."/>
            <person name="Getino M."/>
            <person name="Pursley I."/>
            <person name="Horton D.L."/>
            <person name="Alikhan N.F."/>
            <person name="Baker D."/>
            <person name="Gharbi K."/>
            <person name="Hall N."/>
            <person name="Watson M."/>
            <person name="Adriaenssens E.M."/>
            <person name="Foster-Nyarko E."/>
            <person name="Jarju S."/>
            <person name="Secka A."/>
            <person name="Antonio M."/>
            <person name="Oren A."/>
            <person name="Chaudhuri R.R."/>
            <person name="La Ragione R."/>
            <person name="Hildebrand F."/>
            <person name="Pallen M.J."/>
        </authorList>
    </citation>
    <scope>NUCLEOTIDE SEQUENCE</scope>
    <source>
        <strain evidence="1">ChiBcec16_6824</strain>
    </source>
</reference>
<gene>
    <name evidence="1" type="ORF">H9841_07255</name>
</gene>
<organism evidence="1 2">
    <name type="scientific">Candidatus Flavonifractor merdigallinarum</name>
    <dbReference type="NCBI Taxonomy" id="2838589"/>
    <lineage>
        <taxon>Bacteria</taxon>
        <taxon>Bacillati</taxon>
        <taxon>Bacillota</taxon>
        <taxon>Clostridia</taxon>
        <taxon>Eubacteriales</taxon>
        <taxon>Oscillospiraceae</taxon>
        <taxon>Flavonifractor</taxon>
    </lineage>
</organism>
<dbReference type="AlphaFoldDB" id="A0A9D2BYV4"/>
<comment type="caution">
    <text evidence="1">The sequence shown here is derived from an EMBL/GenBank/DDBJ whole genome shotgun (WGS) entry which is preliminary data.</text>
</comment>
<accession>A0A9D2BYV4</accession>
<dbReference type="EMBL" id="DXDX01000134">
    <property type="protein sequence ID" value="HIY21677.1"/>
    <property type="molecule type" value="Genomic_DNA"/>
</dbReference>
<reference evidence="1" key="2">
    <citation type="submission" date="2021-04" db="EMBL/GenBank/DDBJ databases">
        <authorList>
            <person name="Gilroy R."/>
        </authorList>
    </citation>
    <scope>NUCLEOTIDE SEQUENCE</scope>
    <source>
        <strain evidence="1">ChiBcec16_6824</strain>
    </source>
</reference>
<proteinExistence type="predicted"/>
<sequence length="77" mass="8769">MGLQEGQEYFYLCGGGFWAHIRLTDLTLAVPALLGECVEGFLLAKVDLSRMLEVGFDSRDEEHYLIDIWNRTPPDHV</sequence>